<sequence>MRLDHRILVSCLLLAGISPAFAQQTAVPDPVVVSQQVPLDEIRRYVTVFNAVRAAYVEPVADAQLMQSAIRGLLLELDPHSSYLDAEQAQLFEEQSRGAYEGIGVEVQTLKDKVLRVIAPIDGSPAALAGIQPGDLIIAVEGKPMAAITDPEPLRGPAGSSVTLSVRREGQSKPLEIVVQRQTIRLSSVRSRMLEPGYGYIRISTFQADTATDFAQHARALAAQAESQPLHGLVLDLRSNPGGLLTAAVQVADELLEQGTIVSTRGRLSSSDSQFEATPGQLLENTAVMVLVDAGSASASEVLAAALADNQRAKVIGSRTFGKGSVQSVLPLDNGDSIKLTTARYYTPSGRSIQAVGIAPDIVLKPEGEPIAAGEYREAGLAGHLLGEEELAQVQSGDFLPGDEPVQQALAALKSSVPGTDGE</sequence>
<dbReference type="NCBIfam" id="TIGR00225">
    <property type="entry name" value="prc"/>
    <property type="match status" value="1"/>
</dbReference>
<dbReference type="FunFam" id="3.90.226.10:FF:000029">
    <property type="entry name" value="Peptidase, S41 family"/>
    <property type="match status" value="1"/>
</dbReference>
<dbReference type="PANTHER" id="PTHR32060:SF30">
    <property type="entry name" value="CARBOXY-TERMINAL PROCESSING PROTEASE CTPA"/>
    <property type="match status" value="1"/>
</dbReference>
<dbReference type="SUPFAM" id="SSF50156">
    <property type="entry name" value="PDZ domain-like"/>
    <property type="match status" value="1"/>
</dbReference>
<dbReference type="GO" id="GO:0008236">
    <property type="term" value="F:serine-type peptidase activity"/>
    <property type="evidence" value="ECO:0007669"/>
    <property type="project" value="UniProtKB-KW"/>
</dbReference>
<proteinExistence type="inferred from homology"/>
<comment type="similarity">
    <text evidence="1 5">Belongs to the peptidase S41A family.</text>
</comment>
<dbReference type="Proteomes" id="UP000550609">
    <property type="component" value="Unassembled WGS sequence"/>
</dbReference>
<organism evidence="8 9">
    <name type="scientific">Stenotrophomonas koreensis</name>
    <dbReference type="NCBI Taxonomy" id="266128"/>
    <lineage>
        <taxon>Bacteria</taxon>
        <taxon>Pseudomonadati</taxon>
        <taxon>Pseudomonadota</taxon>
        <taxon>Gammaproteobacteria</taxon>
        <taxon>Lysobacterales</taxon>
        <taxon>Lysobacteraceae</taxon>
        <taxon>Stenotrophomonas</taxon>
    </lineage>
</organism>
<evidence type="ECO:0000256" key="6">
    <source>
        <dbReference type="SAM" id="SignalP"/>
    </source>
</evidence>
<dbReference type="GO" id="GO:0004175">
    <property type="term" value="F:endopeptidase activity"/>
    <property type="evidence" value="ECO:0007669"/>
    <property type="project" value="TreeGrafter"/>
</dbReference>
<dbReference type="InterPro" id="IPR001478">
    <property type="entry name" value="PDZ"/>
</dbReference>
<dbReference type="SMART" id="SM00228">
    <property type="entry name" value="PDZ"/>
    <property type="match status" value="1"/>
</dbReference>
<keyword evidence="6" id="KW-0732">Signal</keyword>
<dbReference type="InterPro" id="IPR041489">
    <property type="entry name" value="PDZ_6"/>
</dbReference>
<evidence type="ECO:0000256" key="4">
    <source>
        <dbReference type="ARBA" id="ARBA00022825"/>
    </source>
</evidence>
<dbReference type="Pfam" id="PF22694">
    <property type="entry name" value="CtpB_N-like"/>
    <property type="match status" value="1"/>
</dbReference>
<dbReference type="EMBL" id="JACIUV010000007">
    <property type="protein sequence ID" value="MBB1118028.1"/>
    <property type="molecule type" value="Genomic_DNA"/>
</dbReference>
<dbReference type="Pfam" id="PF03572">
    <property type="entry name" value="Peptidase_S41"/>
    <property type="match status" value="1"/>
</dbReference>
<dbReference type="GO" id="GO:0007165">
    <property type="term" value="P:signal transduction"/>
    <property type="evidence" value="ECO:0007669"/>
    <property type="project" value="TreeGrafter"/>
</dbReference>
<keyword evidence="4 5" id="KW-0720">Serine protease</keyword>
<accession>A0A7W3V1Z4</accession>
<name>A0A7W3V1Z4_9GAMM</name>
<dbReference type="Pfam" id="PF17820">
    <property type="entry name" value="PDZ_6"/>
    <property type="match status" value="1"/>
</dbReference>
<dbReference type="PANTHER" id="PTHR32060">
    <property type="entry name" value="TAIL-SPECIFIC PROTEASE"/>
    <property type="match status" value="1"/>
</dbReference>
<dbReference type="InterPro" id="IPR005151">
    <property type="entry name" value="Tail-specific_protease"/>
</dbReference>
<dbReference type="CDD" id="cd07560">
    <property type="entry name" value="Peptidase_S41_CPP"/>
    <property type="match status" value="1"/>
</dbReference>
<dbReference type="InterPro" id="IPR004447">
    <property type="entry name" value="Peptidase_S41A"/>
</dbReference>
<dbReference type="SMART" id="SM00245">
    <property type="entry name" value="TSPc"/>
    <property type="match status" value="1"/>
</dbReference>
<dbReference type="Gene3D" id="3.30.750.44">
    <property type="match status" value="1"/>
</dbReference>
<dbReference type="Gene3D" id="3.90.226.10">
    <property type="entry name" value="2-enoyl-CoA Hydratase, Chain A, domain 1"/>
    <property type="match status" value="1"/>
</dbReference>
<dbReference type="GO" id="GO:0030288">
    <property type="term" value="C:outer membrane-bounded periplasmic space"/>
    <property type="evidence" value="ECO:0007669"/>
    <property type="project" value="TreeGrafter"/>
</dbReference>
<gene>
    <name evidence="8" type="ORF">H4O09_13305</name>
</gene>
<dbReference type="RefSeq" id="WP_182622978.1">
    <property type="nucleotide sequence ID" value="NZ_JACIUV010000007.1"/>
</dbReference>
<evidence type="ECO:0000256" key="2">
    <source>
        <dbReference type="ARBA" id="ARBA00022670"/>
    </source>
</evidence>
<comment type="caution">
    <text evidence="8">The sequence shown here is derived from an EMBL/GenBank/DDBJ whole genome shotgun (WGS) entry which is preliminary data.</text>
</comment>
<feature type="chain" id="PRO_5030567967" evidence="6">
    <location>
        <begin position="23"/>
        <end position="423"/>
    </location>
</feature>
<keyword evidence="3 5" id="KW-0378">Hydrolase</keyword>
<dbReference type="SUPFAM" id="SSF52096">
    <property type="entry name" value="ClpP/crotonase"/>
    <property type="match status" value="1"/>
</dbReference>
<dbReference type="Gene3D" id="2.30.42.10">
    <property type="match status" value="1"/>
</dbReference>
<protein>
    <submittedName>
        <fullName evidence="8">S41 family peptidase</fullName>
    </submittedName>
</protein>
<dbReference type="AlphaFoldDB" id="A0A7W3V1Z4"/>
<keyword evidence="2 5" id="KW-0645">Protease</keyword>
<dbReference type="PROSITE" id="PS50106">
    <property type="entry name" value="PDZ"/>
    <property type="match status" value="1"/>
</dbReference>
<dbReference type="InterPro" id="IPR036034">
    <property type="entry name" value="PDZ_sf"/>
</dbReference>
<evidence type="ECO:0000313" key="8">
    <source>
        <dbReference type="EMBL" id="MBB1118028.1"/>
    </source>
</evidence>
<reference evidence="8 9" key="1">
    <citation type="submission" date="2020-08" db="EMBL/GenBank/DDBJ databases">
        <title>Stenotrophomonas sp. W1S232.</title>
        <authorList>
            <person name="Deng Y."/>
        </authorList>
    </citation>
    <scope>NUCLEOTIDE SEQUENCE [LARGE SCALE GENOMIC DNA]</scope>
    <source>
        <strain evidence="8 9">W1S232</strain>
    </source>
</reference>
<evidence type="ECO:0000256" key="1">
    <source>
        <dbReference type="ARBA" id="ARBA00009179"/>
    </source>
</evidence>
<evidence type="ECO:0000259" key="7">
    <source>
        <dbReference type="PROSITE" id="PS50106"/>
    </source>
</evidence>
<evidence type="ECO:0000256" key="3">
    <source>
        <dbReference type="ARBA" id="ARBA00022801"/>
    </source>
</evidence>
<dbReference type="GO" id="GO:0006508">
    <property type="term" value="P:proteolysis"/>
    <property type="evidence" value="ECO:0007669"/>
    <property type="project" value="UniProtKB-KW"/>
</dbReference>
<feature type="domain" description="PDZ" evidence="7">
    <location>
        <begin position="89"/>
        <end position="181"/>
    </location>
</feature>
<dbReference type="InterPro" id="IPR029045">
    <property type="entry name" value="ClpP/crotonase-like_dom_sf"/>
</dbReference>
<dbReference type="CDD" id="cd06782">
    <property type="entry name" value="cpPDZ_CPP-like"/>
    <property type="match status" value="1"/>
</dbReference>
<dbReference type="InterPro" id="IPR055210">
    <property type="entry name" value="CtpA/B_N"/>
</dbReference>
<feature type="signal peptide" evidence="6">
    <location>
        <begin position="1"/>
        <end position="22"/>
    </location>
</feature>
<evidence type="ECO:0000313" key="9">
    <source>
        <dbReference type="Proteomes" id="UP000550609"/>
    </source>
</evidence>
<evidence type="ECO:0000256" key="5">
    <source>
        <dbReference type="RuleBase" id="RU004404"/>
    </source>
</evidence>